<dbReference type="Pfam" id="PF25583">
    <property type="entry name" value="WCX"/>
    <property type="match status" value="1"/>
</dbReference>
<dbReference type="AlphaFoldDB" id="A0A6I3XN98"/>
<evidence type="ECO:0000259" key="2">
    <source>
        <dbReference type="Pfam" id="PF25583"/>
    </source>
</evidence>
<dbReference type="OrthoDB" id="8595817at2"/>
<dbReference type="Proteomes" id="UP000431684">
    <property type="component" value="Unassembled WGS sequence"/>
</dbReference>
<feature type="domain" description="WYL" evidence="1">
    <location>
        <begin position="158"/>
        <end position="224"/>
    </location>
</feature>
<dbReference type="RefSeq" id="WP_155709829.1">
    <property type="nucleotide sequence ID" value="NZ_BMWU01000002.1"/>
</dbReference>
<accession>A0A6I3XN98</accession>
<proteinExistence type="predicted"/>
<gene>
    <name evidence="3" type="ORF">GJV26_16775</name>
</gene>
<dbReference type="InterPro" id="IPR051534">
    <property type="entry name" value="CBASS_pafABC_assoc_protein"/>
</dbReference>
<dbReference type="PROSITE" id="PS52050">
    <property type="entry name" value="WYL"/>
    <property type="match status" value="1"/>
</dbReference>
<reference evidence="3 4" key="1">
    <citation type="submission" date="2019-11" db="EMBL/GenBank/DDBJ databases">
        <title>Draft Genome Sequences of Six Type Strains of the Genus Massilia.</title>
        <authorList>
            <person name="Miess H."/>
            <person name="Frediansyah A."/>
            <person name="Goeker M."/>
            <person name="Gross H."/>
        </authorList>
    </citation>
    <scope>NUCLEOTIDE SEQUENCE [LARGE SCALE GENOMIC DNA]</scope>
    <source>
        <strain evidence="3 4">DSM 17513</strain>
    </source>
</reference>
<evidence type="ECO:0000313" key="3">
    <source>
        <dbReference type="EMBL" id="MUI14098.1"/>
    </source>
</evidence>
<dbReference type="InterPro" id="IPR026881">
    <property type="entry name" value="WYL_dom"/>
</dbReference>
<dbReference type="EMBL" id="WNWM01000002">
    <property type="protein sequence ID" value="MUI14098.1"/>
    <property type="molecule type" value="Genomic_DNA"/>
</dbReference>
<keyword evidence="4" id="KW-1185">Reference proteome</keyword>
<name>A0A6I3XN98_9BURK</name>
<dbReference type="PANTHER" id="PTHR34580">
    <property type="match status" value="1"/>
</dbReference>
<comment type="caution">
    <text evidence="3">The sequence shown here is derived from an EMBL/GenBank/DDBJ whole genome shotgun (WGS) entry which is preliminary data.</text>
</comment>
<evidence type="ECO:0000259" key="1">
    <source>
        <dbReference type="Pfam" id="PF13280"/>
    </source>
</evidence>
<dbReference type="PANTHER" id="PTHR34580:SF1">
    <property type="entry name" value="PROTEIN PAFC"/>
    <property type="match status" value="1"/>
</dbReference>
<dbReference type="InterPro" id="IPR057727">
    <property type="entry name" value="WCX_dom"/>
</dbReference>
<protein>
    <submittedName>
        <fullName evidence="3">WYL domain-containing protein</fullName>
    </submittedName>
</protein>
<dbReference type="Pfam" id="PF13280">
    <property type="entry name" value="WYL"/>
    <property type="match status" value="1"/>
</dbReference>
<organism evidence="3 4">
    <name type="scientific">Pseudoduganella dura</name>
    <dbReference type="NCBI Taxonomy" id="321982"/>
    <lineage>
        <taxon>Bacteria</taxon>
        <taxon>Pseudomonadati</taxon>
        <taxon>Pseudomonadota</taxon>
        <taxon>Betaproteobacteria</taxon>
        <taxon>Burkholderiales</taxon>
        <taxon>Oxalobacteraceae</taxon>
        <taxon>Telluria group</taxon>
        <taxon>Pseudoduganella</taxon>
    </lineage>
</organism>
<feature type="domain" description="WCX" evidence="2">
    <location>
        <begin position="255"/>
        <end position="331"/>
    </location>
</feature>
<sequence>MATNQHSLLRQWNMLRLIPRSPQKISAAELRERLSAADFPVTKRTVERDLNELAAVFPLVVDDRERPFGWSWERNAASFDLPGLTLPEALTLALVEQHLGNQLPPDAIDALQPHFRSARLALSAAGGAAPSKDWLGKVRSVPPHQPMMAPRVDAGCQRTVYQALMEGRQLRLHYRKRDATSETVYEAVHPLAVVQRGGVIYLVCMFADYEDVRTLALHRIVQAEARYDAARSKPDFDIDAYIGSGVFGVLTGGMVELRAVFTRAAGEHLHETPLTPDQMVSVDPEGRLHLSATVPVTRALVWWLLGFGDGVVVQEPAALRDEIAGIAMRMAQAYTPASMTRG</sequence>
<evidence type="ECO:0000313" key="4">
    <source>
        <dbReference type="Proteomes" id="UP000431684"/>
    </source>
</evidence>